<comment type="caution">
    <text evidence="2">The sequence shown here is derived from an EMBL/GenBank/DDBJ whole genome shotgun (WGS) entry which is preliminary data.</text>
</comment>
<gene>
    <name evidence="2" type="ORF">AB1207_06035</name>
</gene>
<dbReference type="Proteomes" id="UP001555826">
    <property type="component" value="Unassembled WGS sequence"/>
</dbReference>
<dbReference type="EMBL" id="JBFNQN010000004">
    <property type="protein sequence ID" value="MEW9264297.1"/>
    <property type="molecule type" value="Genomic_DNA"/>
</dbReference>
<dbReference type="PROSITE" id="PS51318">
    <property type="entry name" value="TAT"/>
    <property type="match status" value="1"/>
</dbReference>
<sequence>MAATRRRWAAAAGVVLAFLGAAPASAAPNARAHNTTAQVVGVATWSVVVVPGTSPATGPTAAVPFSVTVLTPAYLTLTNTGSVVPGSMTLTAGVDLDLLASLSICRVPWVLGNCTQVVPFSSTNPTYTAGGSTPPPSPGQTWYLKVSGLLATGVTLQALATAPAARSVNS</sequence>
<proteinExistence type="predicted"/>
<name>A0ABV3P4Y4_9ACTN</name>
<feature type="signal peptide" evidence="1">
    <location>
        <begin position="1"/>
        <end position="26"/>
    </location>
</feature>
<evidence type="ECO:0000313" key="2">
    <source>
        <dbReference type="EMBL" id="MEW9264297.1"/>
    </source>
</evidence>
<reference evidence="2 3" key="1">
    <citation type="submission" date="2024-07" db="EMBL/GenBank/DDBJ databases">
        <authorList>
            <person name="Thanompreechachai J."/>
            <person name="Duangmal K."/>
        </authorList>
    </citation>
    <scope>NUCLEOTIDE SEQUENCE [LARGE SCALE GENOMIC DNA]</scope>
    <source>
        <strain evidence="2 3">KCTC 19886</strain>
    </source>
</reference>
<feature type="chain" id="PRO_5047262189" description="Secreted protein" evidence="1">
    <location>
        <begin position="27"/>
        <end position="170"/>
    </location>
</feature>
<accession>A0ABV3P4Y4</accession>
<evidence type="ECO:0000256" key="1">
    <source>
        <dbReference type="SAM" id="SignalP"/>
    </source>
</evidence>
<protein>
    <recommendedName>
        <fullName evidence="4">Secreted protein</fullName>
    </recommendedName>
</protein>
<keyword evidence="3" id="KW-1185">Reference proteome</keyword>
<dbReference type="RefSeq" id="WP_367636952.1">
    <property type="nucleotide sequence ID" value="NZ_JBFNQN010000004.1"/>
</dbReference>
<evidence type="ECO:0008006" key="4">
    <source>
        <dbReference type="Google" id="ProtNLM"/>
    </source>
</evidence>
<dbReference type="InterPro" id="IPR006311">
    <property type="entry name" value="TAT_signal"/>
</dbReference>
<organism evidence="2 3">
    <name type="scientific">Kineococcus endophyticus</name>
    <dbReference type="NCBI Taxonomy" id="1181883"/>
    <lineage>
        <taxon>Bacteria</taxon>
        <taxon>Bacillati</taxon>
        <taxon>Actinomycetota</taxon>
        <taxon>Actinomycetes</taxon>
        <taxon>Kineosporiales</taxon>
        <taxon>Kineosporiaceae</taxon>
        <taxon>Kineococcus</taxon>
    </lineage>
</organism>
<keyword evidence="1" id="KW-0732">Signal</keyword>
<evidence type="ECO:0000313" key="3">
    <source>
        <dbReference type="Proteomes" id="UP001555826"/>
    </source>
</evidence>